<dbReference type="AlphaFoldDB" id="K7M2A6"/>
<dbReference type="HOGENOM" id="CLU_2138021_0_0_1"/>
<evidence type="ECO:0000313" key="4">
    <source>
        <dbReference type="Proteomes" id="UP000008827"/>
    </source>
</evidence>
<accession>K7M2A6</accession>
<evidence type="ECO:0000313" key="3">
    <source>
        <dbReference type="EnsemblPlants" id="KRH22056"/>
    </source>
</evidence>
<dbReference type="InParanoid" id="K7M2A6"/>
<dbReference type="OMA" id="FTWCSRN"/>
<organism evidence="2">
    <name type="scientific">Glycine max</name>
    <name type="common">Soybean</name>
    <name type="synonym">Glycine hispida</name>
    <dbReference type="NCBI Taxonomy" id="3847"/>
    <lineage>
        <taxon>Eukaryota</taxon>
        <taxon>Viridiplantae</taxon>
        <taxon>Streptophyta</taxon>
        <taxon>Embryophyta</taxon>
        <taxon>Tracheophyta</taxon>
        <taxon>Spermatophyta</taxon>
        <taxon>Magnoliopsida</taxon>
        <taxon>eudicotyledons</taxon>
        <taxon>Gunneridae</taxon>
        <taxon>Pentapetalae</taxon>
        <taxon>rosids</taxon>
        <taxon>fabids</taxon>
        <taxon>Fabales</taxon>
        <taxon>Fabaceae</taxon>
        <taxon>Papilionoideae</taxon>
        <taxon>50 kb inversion clade</taxon>
        <taxon>NPAAA clade</taxon>
        <taxon>indigoferoid/millettioid clade</taxon>
        <taxon>Phaseoleae</taxon>
        <taxon>Glycine</taxon>
        <taxon>Glycine subgen. Soja</taxon>
    </lineage>
</organism>
<feature type="compositionally biased region" description="Polar residues" evidence="1">
    <location>
        <begin position="9"/>
        <end position="18"/>
    </location>
</feature>
<reference evidence="2 3" key="1">
    <citation type="journal article" date="2010" name="Nature">
        <title>Genome sequence of the palaeopolyploid soybean.</title>
        <authorList>
            <person name="Schmutz J."/>
            <person name="Cannon S.B."/>
            <person name="Schlueter J."/>
            <person name="Ma J."/>
            <person name="Mitros T."/>
            <person name="Nelson W."/>
            <person name="Hyten D.L."/>
            <person name="Song Q."/>
            <person name="Thelen J.J."/>
            <person name="Cheng J."/>
            <person name="Xu D."/>
            <person name="Hellsten U."/>
            <person name="May G.D."/>
            <person name="Yu Y."/>
            <person name="Sakurai T."/>
            <person name="Umezawa T."/>
            <person name="Bhattacharyya M.K."/>
            <person name="Sandhu D."/>
            <person name="Valliyodan B."/>
            <person name="Lindquist E."/>
            <person name="Peto M."/>
            <person name="Grant D."/>
            <person name="Shu S."/>
            <person name="Goodstein D."/>
            <person name="Barry K."/>
            <person name="Futrell-Griggs M."/>
            <person name="Abernathy B."/>
            <person name="Du J."/>
            <person name="Tian Z."/>
            <person name="Zhu L."/>
            <person name="Gill N."/>
            <person name="Joshi T."/>
            <person name="Libault M."/>
            <person name="Sethuraman A."/>
            <person name="Zhang X.-C."/>
            <person name="Shinozaki K."/>
            <person name="Nguyen H.T."/>
            <person name="Wing R.A."/>
            <person name="Cregan P."/>
            <person name="Specht J."/>
            <person name="Grimwood J."/>
            <person name="Rokhsar D."/>
            <person name="Stacey G."/>
            <person name="Shoemaker R.C."/>
            <person name="Jackson S.A."/>
        </authorList>
    </citation>
    <scope>NUCLEOTIDE SEQUENCE</scope>
    <source>
        <strain evidence="3">cv. Williams 82</strain>
        <tissue evidence="2">Callus</tissue>
    </source>
</reference>
<gene>
    <name evidence="2" type="ORF">GLYMA_13G275200</name>
</gene>
<reference evidence="3" key="2">
    <citation type="submission" date="2018-02" db="UniProtKB">
        <authorList>
            <consortium name="EnsemblPlants"/>
        </authorList>
    </citation>
    <scope>IDENTIFICATION</scope>
    <source>
        <strain evidence="3">Williams 82</strain>
    </source>
</reference>
<protein>
    <submittedName>
        <fullName evidence="2 3">Uncharacterized protein</fullName>
    </submittedName>
</protein>
<name>K7M2A6_SOYBN</name>
<dbReference type="EMBL" id="CM000846">
    <property type="protein sequence ID" value="KRH22056.1"/>
    <property type="molecule type" value="Genomic_DNA"/>
</dbReference>
<proteinExistence type="predicted"/>
<dbReference type="Proteomes" id="UP000008827">
    <property type="component" value="Chromosome 13"/>
</dbReference>
<sequence length="113" mass="13027">MKKKKKSDGNSQDSQQHTPKGKPFCTKTKSLFTWCSRNKKGLKFKLKGELKKQNKEKGSQQQCPENLISTNFHQTGPLQLPNQTLFFNNSSSKDFDFLFLFFFCQRVIAVSSL</sequence>
<evidence type="ECO:0000256" key="1">
    <source>
        <dbReference type="SAM" id="MobiDB-lite"/>
    </source>
</evidence>
<dbReference type="Gramene" id="KRH22056">
    <property type="protein sequence ID" value="KRH22056"/>
    <property type="gene ID" value="GLYMA_13G275200"/>
</dbReference>
<evidence type="ECO:0000313" key="2">
    <source>
        <dbReference type="EMBL" id="KRH22056.1"/>
    </source>
</evidence>
<feature type="region of interest" description="Disordered" evidence="1">
    <location>
        <begin position="1"/>
        <end position="26"/>
    </location>
</feature>
<dbReference type="EnsemblPlants" id="KRH22056">
    <property type="protein sequence ID" value="KRH22056"/>
    <property type="gene ID" value="GLYMA_13G275200"/>
</dbReference>
<keyword evidence="4" id="KW-1185">Reference proteome</keyword>
<reference evidence="2" key="3">
    <citation type="submission" date="2018-07" db="EMBL/GenBank/DDBJ databases">
        <title>WGS assembly of Glycine max.</title>
        <authorList>
            <person name="Schmutz J."/>
            <person name="Cannon S."/>
            <person name="Schlueter J."/>
            <person name="Ma J."/>
            <person name="Mitros T."/>
            <person name="Nelson W."/>
            <person name="Hyten D."/>
            <person name="Song Q."/>
            <person name="Thelen J."/>
            <person name="Cheng J."/>
            <person name="Xu D."/>
            <person name="Hellsten U."/>
            <person name="May G."/>
            <person name="Yu Y."/>
            <person name="Sakurai T."/>
            <person name="Umezawa T."/>
            <person name="Bhattacharyya M."/>
            <person name="Sandhu D."/>
            <person name="Valliyodan B."/>
            <person name="Lindquist E."/>
            <person name="Peto M."/>
            <person name="Grant D."/>
            <person name="Shu S."/>
            <person name="Goodstein D."/>
            <person name="Barry K."/>
            <person name="Futrell-Griggs M."/>
            <person name="Abernathy B."/>
            <person name="Du J."/>
            <person name="Tian Z."/>
            <person name="Zhu L."/>
            <person name="Gill N."/>
            <person name="Joshi T."/>
            <person name="Libault M."/>
            <person name="Sethuraman A."/>
            <person name="Zhang X."/>
            <person name="Shinozaki K."/>
            <person name="Nguyen H."/>
            <person name="Wing R."/>
            <person name="Cregan P."/>
            <person name="Specht J."/>
            <person name="Grimwood J."/>
            <person name="Rokhsar D."/>
            <person name="Stacey G."/>
            <person name="Shoemaker R."/>
            <person name="Jackson S."/>
        </authorList>
    </citation>
    <scope>NUCLEOTIDE SEQUENCE</scope>
    <source>
        <tissue evidence="2">Callus</tissue>
    </source>
</reference>
<dbReference type="PaxDb" id="3847-GLYMA13G35033.1"/>